<gene>
    <name evidence="1" type="ORF">BP422_21990</name>
</gene>
<dbReference type="AlphaFoldDB" id="A0A220MN82"/>
<dbReference type="RefSeq" id="WP_088909596.1">
    <property type="nucleotide sequence ID" value="NZ_CP018145.1"/>
</dbReference>
<protein>
    <submittedName>
        <fullName evidence="1">Uncharacterized protein</fullName>
    </submittedName>
</protein>
<organism evidence="1 2">
    <name type="scientific">Brevibacillus formosus</name>
    <dbReference type="NCBI Taxonomy" id="54913"/>
    <lineage>
        <taxon>Bacteria</taxon>
        <taxon>Bacillati</taxon>
        <taxon>Bacillota</taxon>
        <taxon>Bacilli</taxon>
        <taxon>Bacillales</taxon>
        <taxon>Paenibacillaceae</taxon>
        <taxon>Brevibacillus</taxon>
    </lineage>
</organism>
<proteinExistence type="predicted"/>
<evidence type="ECO:0000313" key="2">
    <source>
        <dbReference type="Proteomes" id="UP000197781"/>
    </source>
</evidence>
<dbReference type="KEGG" id="bfm:BP422_21990"/>
<name>A0A220MN82_9BACL</name>
<evidence type="ECO:0000313" key="1">
    <source>
        <dbReference type="EMBL" id="ASJ55980.1"/>
    </source>
</evidence>
<accession>A0A220MN82</accession>
<dbReference type="Proteomes" id="UP000197781">
    <property type="component" value="Chromosome"/>
</dbReference>
<sequence>MSYINNSNGWGTQHTNHVANKVDHLADKISFAVDMVANAAINLDGAQQELLTLANAPYPPQSTQLITLANRIAANKRQIDDGLAKIKEMARTIDQETNQIQTPPQKGW</sequence>
<reference evidence="1 2" key="1">
    <citation type="submission" date="2016-11" db="EMBL/GenBank/DDBJ databases">
        <authorList>
            <person name="Jaros S."/>
            <person name="Januszkiewicz K."/>
            <person name="Wedrychowicz H."/>
        </authorList>
    </citation>
    <scope>NUCLEOTIDE SEQUENCE [LARGE SCALE GENOMIC DNA]</scope>
    <source>
        <strain evidence="1 2">NF2</strain>
    </source>
</reference>
<dbReference type="EMBL" id="CP018145">
    <property type="protein sequence ID" value="ASJ55980.1"/>
    <property type="molecule type" value="Genomic_DNA"/>
</dbReference>